<dbReference type="EMBL" id="JAACJJ010000043">
    <property type="protein sequence ID" value="KAF5315440.1"/>
    <property type="molecule type" value="Genomic_DNA"/>
</dbReference>
<protein>
    <recommendedName>
        <fullName evidence="5">Epoxide hydrolase N-terminal domain-containing protein</fullName>
    </recommendedName>
</protein>
<dbReference type="InterPro" id="IPR029058">
    <property type="entry name" value="AB_hydrolase_fold"/>
</dbReference>
<dbReference type="PRINTS" id="PR00412">
    <property type="entry name" value="EPOXHYDRLASE"/>
</dbReference>
<dbReference type="PANTHER" id="PTHR21661">
    <property type="entry name" value="EPOXIDE HYDROLASE 1-RELATED"/>
    <property type="match status" value="1"/>
</dbReference>
<evidence type="ECO:0000256" key="1">
    <source>
        <dbReference type="ARBA" id="ARBA00010088"/>
    </source>
</evidence>
<comment type="similarity">
    <text evidence="1">Belongs to the peptidase S33 family.</text>
</comment>
<accession>A0A8H5B267</accession>
<name>A0A8H5B267_9AGAR</name>
<reference evidence="3 4" key="1">
    <citation type="journal article" date="2020" name="ISME J.">
        <title>Uncovering the hidden diversity of litter-decomposition mechanisms in mushroom-forming fungi.</title>
        <authorList>
            <person name="Floudas D."/>
            <person name="Bentzer J."/>
            <person name="Ahren D."/>
            <person name="Johansson T."/>
            <person name="Persson P."/>
            <person name="Tunlid A."/>
        </authorList>
    </citation>
    <scope>NUCLEOTIDE SEQUENCE [LARGE SCALE GENOMIC DNA]</scope>
    <source>
        <strain evidence="3 4">CBS 101986</strain>
    </source>
</reference>
<organism evidence="3 4">
    <name type="scientific">Psilocybe cf. subviscida</name>
    <dbReference type="NCBI Taxonomy" id="2480587"/>
    <lineage>
        <taxon>Eukaryota</taxon>
        <taxon>Fungi</taxon>
        <taxon>Dikarya</taxon>
        <taxon>Basidiomycota</taxon>
        <taxon>Agaricomycotina</taxon>
        <taxon>Agaricomycetes</taxon>
        <taxon>Agaricomycetidae</taxon>
        <taxon>Agaricales</taxon>
        <taxon>Agaricineae</taxon>
        <taxon>Strophariaceae</taxon>
        <taxon>Psilocybe</taxon>
    </lineage>
</organism>
<evidence type="ECO:0008006" key="5">
    <source>
        <dbReference type="Google" id="ProtNLM"/>
    </source>
</evidence>
<dbReference type="Gene3D" id="3.40.50.1820">
    <property type="entry name" value="alpha/beta hydrolase"/>
    <property type="match status" value="2"/>
</dbReference>
<dbReference type="AlphaFoldDB" id="A0A8H5B267"/>
<proteinExistence type="inferred from homology"/>
<evidence type="ECO:0000313" key="3">
    <source>
        <dbReference type="EMBL" id="KAF5315440.1"/>
    </source>
</evidence>
<dbReference type="PANTHER" id="PTHR21661:SF35">
    <property type="entry name" value="EPOXIDE HYDROLASE"/>
    <property type="match status" value="1"/>
</dbReference>
<keyword evidence="2" id="KW-0378">Hydrolase</keyword>
<sequence length="258" mass="28981">MRPGSFLEVRKILPLLTEGNPNHPSFNVVAFSLPGYGFSDAPKTKGFAISQFAEITKRIASLYGDIDSAPPSLYGSPALYLKNMFTKYTAAEKAGLERTHWFMNKGRGYSSEQSTQPQTLGYSIADSPVGLLAWIYEKLVNWSDDYLWDDDEVLTWISIYWFSAAGPAASVRIYYESVNEVTSIGEPTIPHGTSFFPQELYNYPRLWTRTKYRTFEAEHGRGGHFAAHERPDDLVADLRRMFGQGGPAYVVVKGKTGY</sequence>
<dbReference type="InterPro" id="IPR000639">
    <property type="entry name" value="Epox_hydrolase-like"/>
</dbReference>
<dbReference type="GO" id="GO:0097176">
    <property type="term" value="P:epoxide metabolic process"/>
    <property type="evidence" value="ECO:0007669"/>
    <property type="project" value="TreeGrafter"/>
</dbReference>
<dbReference type="GO" id="GO:0004301">
    <property type="term" value="F:epoxide hydrolase activity"/>
    <property type="evidence" value="ECO:0007669"/>
    <property type="project" value="TreeGrafter"/>
</dbReference>
<dbReference type="OrthoDB" id="7130006at2759"/>
<gene>
    <name evidence="3" type="ORF">D9619_007363</name>
</gene>
<evidence type="ECO:0000256" key="2">
    <source>
        <dbReference type="ARBA" id="ARBA00022801"/>
    </source>
</evidence>
<dbReference type="SUPFAM" id="SSF53474">
    <property type="entry name" value="alpha/beta-Hydrolases"/>
    <property type="match status" value="1"/>
</dbReference>
<keyword evidence="4" id="KW-1185">Reference proteome</keyword>
<comment type="caution">
    <text evidence="3">The sequence shown here is derived from an EMBL/GenBank/DDBJ whole genome shotgun (WGS) entry which is preliminary data.</text>
</comment>
<evidence type="ECO:0000313" key="4">
    <source>
        <dbReference type="Proteomes" id="UP000567179"/>
    </source>
</evidence>
<dbReference type="Proteomes" id="UP000567179">
    <property type="component" value="Unassembled WGS sequence"/>
</dbReference>